<name>A0A1V0SDH2_9VIRU</name>
<dbReference type="EMBL" id="KY684086">
    <property type="protein sequence ID" value="ARF09741.1"/>
    <property type="molecule type" value="Genomic_DNA"/>
</dbReference>
<protein>
    <submittedName>
        <fullName evidence="1">Uncharacterized protein</fullName>
    </submittedName>
</protein>
<proteinExistence type="predicted"/>
<evidence type="ECO:0000313" key="1">
    <source>
        <dbReference type="EMBL" id="ARF09741.1"/>
    </source>
</evidence>
<sequence>MDSSEFRKYLKYKKKYLQLKNQTGGTTKLVWNGTLFTPAMFGDYGPLYFYELLNRDQELKSIISQGTSVNEFVKKLPEAELDEYGIIRVNKEAYDPKKHLHIILSKNNKDYYFIYPQHKDVRDMVIRHVNEVIENAKKSILLNNNNEIQKNLVDYKNKIEKDIIDKTNLETFNNMYRIAKSM</sequence>
<gene>
    <name evidence="1" type="ORF">Indivirus_2_120</name>
</gene>
<organism evidence="1">
    <name type="scientific">Indivirus ILV1</name>
    <dbReference type="NCBI Taxonomy" id="1977633"/>
    <lineage>
        <taxon>Viruses</taxon>
        <taxon>Varidnaviria</taxon>
        <taxon>Bamfordvirae</taxon>
        <taxon>Nucleocytoviricota</taxon>
        <taxon>Megaviricetes</taxon>
        <taxon>Imitervirales</taxon>
        <taxon>Mimiviridae</taxon>
        <taxon>Klosneuvirinae</taxon>
        <taxon>Indivirus</taxon>
    </lineage>
</organism>
<reference evidence="1" key="1">
    <citation type="journal article" date="2017" name="Science">
        <title>Giant viruses with an expanded complement of translation system components.</title>
        <authorList>
            <person name="Schulz F."/>
            <person name="Yutin N."/>
            <person name="Ivanova N.N."/>
            <person name="Ortega D.R."/>
            <person name="Lee T.K."/>
            <person name="Vierheilig J."/>
            <person name="Daims H."/>
            <person name="Horn M."/>
            <person name="Wagner M."/>
            <person name="Jensen G.J."/>
            <person name="Kyrpides N.C."/>
            <person name="Koonin E.V."/>
            <person name="Woyke T."/>
        </authorList>
    </citation>
    <scope>NUCLEOTIDE SEQUENCE</scope>
    <source>
        <strain evidence="1">ILV1</strain>
    </source>
</reference>
<accession>A0A1V0SDH2</accession>